<dbReference type="Proteomes" id="UP000886818">
    <property type="component" value="Chromosome"/>
</dbReference>
<proteinExistence type="predicted"/>
<accession>A0ABX8RE14</accession>
<dbReference type="PANTHER" id="PTHR12993:SF11">
    <property type="entry name" value="N-ACETYLGLUCOSAMINYL-PHOSPHATIDYLINOSITOL DE-N-ACETYLASE"/>
    <property type="match status" value="1"/>
</dbReference>
<sequence>MKKILVVAAHPDDEILGLGGTIRKHVNNGDIVDCVILGEGMTSRTVRREDIDSTLLDDLHNDTLKAAEIVGFRNIYFSNFPDNRFDSVDLLDIIKEVEKHIKDIRPDIVYTHHYGDLNIDHRKTFEAALTACRPVGDYCVKEIYCFETPSSTEWNFKYEDNTFKPNVFIDIEETLKDKLNAMNCYKTELGQYPHPRSLKALEIIGQRWGTVVGKKYVEAFELIRKVD</sequence>
<dbReference type="EMBL" id="CP078093">
    <property type="protein sequence ID" value="QXM05181.1"/>
    <property type="molecule type" value="Genomic_DNA"/>
</dbReference>
<dbReference type="PANTHER" id="PTHR12993">
    <property type="entry name" value="N-ACETYLGLUCOSAMINYL-PHOSPHATIDYLINOSITOL DE-N-ACETYLASE-RELATED"/>
    <property type="match status" value="1"/>
</dbReference>
<dbReference type="InterPro" id="IPR003737">
    <property type="entry name" value="GlcNAc_PI_deacetylase-related"/>
</dbReference>
<evidence type="ECO:0000313" key="2">
    <source>
        <dbReference type="Proteomes" id="UP000886818"/>
    </source>
</evidence>
<reference evidence="1" key="1">
    <citation type="submission" date="2021-07" db="EMBL/GenBank/DDBJ databases">
        <title>Complete genome sequence of Crassaminicella sp. 143-21, isolated from a deep-sea hydrothermal vent.</title>
        <authorList>
            <person name="Li X."/>
        </authorList>
    </citation>
    <scope>NUCLEOTIDE SEQUENCE</scope>
    <source>
        <strain evidence="1">143-21</strain>
    </source>
</reference>
<evidence type="ECO:0000313" key="1">
    <source>
        <dbReference type="EMBL" id="QXM05181.1"/>
    </source>
</evidence>
<name>A0ABX8RE14_9CLOT</name>
<organism evidence="1 2">
    <name type="scientific">Crassaminicella indica</name>
    <dbReference type="NCBI Taxonomy" id="2855394"/>
    <lineage>
        <taxon>Bacteria</taxon>
        <taxon>Bacillati</taxon>
        <taxon>Bacillota</taxon>
        <taxon>Clostridia</taxon>
        <taxon>Eubacteriales</taxon>
        <taxon>Clostridiaceae</taxon>
        <taxon>Crassaminicella</taxon>
    </lineage>
</organism>
<dbReference type="Pfam" id="PF02585">
    <property type="entry name" value="PIG-L"/>
    <property type="match status" value="1"/>
</dbReference>
<keyword evidence="2" id="KW-1185">Reference proteome</keyword>
<dbReference type="RefSeq" id="WP_218281881.1">
    <property type="nucleotide sequence ID" value="NZ_CP078093.1"/>
</dbReference>
<gene>
    <name evidence="1" type="ORF">KVH43_07185</name>
</gene>
<protein>
    <submittedName>
        <fullName evidence="1">PIG-L family deacetylase</fullName>
    </submittedName>
</protein>